<feature type="region of interest" description="Disordered" evidence="3">
    <location>
        <begin position="485"/>
        <end position="557"/>
    </location>
</feature>
<dbReference type="PANTHER" id="PTHR46093:SF3">
    <property type="entry name" value="ACYL-COA-BINDING DOMAIN-CONTAINING PROTEIN 4"/>
    <property type="match status" value="1"/>
</dbReference>
<keyword evidence="4" id="KW-0812">Transmembrane</keyword>
<feature type="compositionally biased region" description="Basic and acidic residues" evidence="3">
    <location>
        <begin position="505"/>
        <end position="521"/>
    </location>
</feature>
<dbReference type="AlphaFoldDB" id="A0A8H7QAT2"/>
<dbReference type="EMBL" id="JAEPRA010000001">
    <property type="protein sequence ID" value="KAG2189212.1"/>
    <property type="molecule type" value="Genomic_DNA"/>
</dbReference>
<evidence type="ECO:0008006" key="7">
    <source>
        <dbReference type="Google" id="ProtNLM"/>
    </source>
</evidence>
<comment type="caution">
    <text evidence="5">The sequence shown here is derived from an EMBL/GenBank/DDBJ whole genome shotgun (WGS) entry which is preliminary data.</text>
</comment>
<dbReference type="InterPro" id="IPR015915">
    <property type="entry name" value="Kelch-typ_b-propeller"/>
</dbReference>
<organism evidence="5 6">
    <name type="scientific">Umbelopsis vinacea</name>
    <dbReference type="NCBI Taxonomy" id="44442"/>
    <lineage>
        <taxon>Eukaryota</taxon>
        <taxon>Fungi</taxon>
        <taxon>Fungi incertae sedis</taxon>
        <taxon>Mucoromycota</taxon>
        <taxon>Mucoromycotina</taxon>
        <taxon>Umbelopsidomycetes</taxon>
        <taxon>Umbelopsidales</taxon>
        <taxon>Umbelopsidaceae</taxon>
        <taxon>Umbelopsis</taxon>
    </lineage>
</organism>
<dbReference type="Gene3D" id="2.120.10.80">
    <property type="entry name" value="Kelch-type beta propeller"/>
    <property type="match status" value="2"/>
</dbReference>
<dbReference type="Pfam" id="PF24681">
    <property type="entry name" value="Kelch_KLHDC2_KLHL20_DRC7"/>
    <property type="match status" value="1"/>
</dbReference>
<keyword evidence="4" id="KW-0472">Membrane</keyword>
<keyword evidence="6" id="KW-1185">Reference proteome</keyword>
<proteinExistence type="predicted"/>
<feature type="transmembrane region" description="Helical" evidence="4">
    <location>
        <begin position="384"/>
        <end position="406"/>
    </location>
</feature>
<accession>A0A8H7QAT2</accession>
<evidence type="ECO:0000313" key="6">
    <source>
        <dbReference type="Proteomes" id="UP000612746"/>
    </source>
</evidence>
<dbReference type="Proteomes" id="UP000612746">
    <property type="component" value="Unassembled WGS sequence"/>
</dbReference>
<keyword evidence="4" id="KW-1133">Transmembrane helix</keyword>
<protein>
    <recommendedName>
        <fullName evidence="7">Galactose oxidase</fullName>
    </recommendedName>
</protein>
<evidence type="ECO:0000313" key="5">
    <source>
        <dbReference type="EMBL" id="KAG2189212.1"/>
    </source>
</evidence>
<evidence type="ECO:0000256" key="4">
    <source>
        <dbReference type="SAM" id="Phobius"/>
    </source>
</evidence>
<dbReference type="PANTHER" id="PTHR46093">
    <property type="entry name" value="ACYL-COA-BINDING DOMAIN-CONTAINING PROTEIN 5"/>
    <property type="match status" value="1"/>
</dbReference>
<name>A0A8H7QAT2_9FUNG</name>
<keyword evidence="1" id="KW-0880">Kelch repeat</keyword>
<reference evidence="5" key="1">
    <citation type="submission" date="2020-12" db="EMBL/GenBank/DDBJ databases">
        <title>Metabolic potential, ecology and presence of endohyphal bacteria is reflected in genomic diversity of Mucoromycotina.</title>
        <authorList>
            <person name="Muszewska A."/>
            <person name="Okrasinska A."/>
            <person name="Steczkiewicz K."/>
            <person name="Drgas O."/>
            <person name="Orlowska M."/>
            <person name="Perlinska-Lenart U."/>
            <person name="Aleksandrzak-Piekarczyk T."/>
            <person name="Szatraj K."/>
            <person name="Zielenkiewicz U."/>
            <person name="Pilsyk S."/>
            <person name="Malc E."/>
            <person name="Mieczkowski P."/>
            <person name="Kruszewska J.S."/>
            <person name="Biernat P."/>
            <person name="Pawlowska J."/>
        </authorList>
    </citation>
    <scope>NUCLEOTIDE SEQUENCE</scope>
    <source>
        <strain evidence="5">WA0000051536</strain>
    </source>
</reference>
<dbReference type="OrthoDB" id="199599at2759"/>
<evidence type="ECO:0000256" key="1">
    <source>
        <dbReference type="ARBA" id="ARBA00022441"/>
    </source>
</evidence>
<sequence>MEYEKERKPHLLLSPSFPSSMPGSWAVVFLSFVFNVHAVYRQHHTAVLQNPSTVLLIGGAALPNNYSQLLDLRKQQTKNAYSTLPVAYHTAVQTLDDETLVLFGATDWQISNLSAPFWVANDTTTLQNASDAVEPPLRYGHTSFSHNESHFVLGGIADGQNVLSDLWQLKNSTWSQVVNIPVSLAGHSTIVYNDWIVSCFGIDDNWNFQYKCWGLDLSSNVSQTLSVESQHHPDPRAWASLTLPTNSTRAILYGGQDDSGDFLDDLWTLDISDLPNSIYWRHVPATNTTLPVARAGHVALEIVPPQNGSSSMLFIHGGEVPNTAYNVSTVQYLDISTLTWISPSMVSQQFNNGSIMLADSNILNASLSFEQPYFASSQHLSGGAIGGIVVGILCAVAGAVGFFIVYRRRRSNVRHAQHNIPRSTELPPRSGIMNLQPLQLSLSEKEDLPYITQPTPVKTHDRRSFFANQFRDSISIKSHSYAELLDDNDNDDNNNTSVVQNMSDSKPDYSTPRHHDSDNKPDPVIPTFTMNSISENESVAEDQLRNPGKKQAPAPLVLSNSRIASMKGSRVSQLLSVPSPGSSPGIDSPQSARIFLSRQPSTGQSSVRSMQWVGYEPSTRYNASGSNNLVVKNVRDSVLSSGSEQSLPPQLAIRHSFGDDFKVTWPPEAE</sequence>
<gene>
    <name evidence="5" type="ORF">INT44_004354</name>
</gene>
<keyword evidence="2" id="KW-0677">Repeat</keyword>
<feature type="compositionally biased region" description="Polar residues" evidence="3">
    <location>
        <begin position="528"/>
        <end position="537"/>
    </location>
</feature>
<dbReference type="SUPFAM" id="SSF117281">
    <property type="entry name" value="Kelch motif"/>
    <property type="match status" value="2"/>
</dbReference>
<evidence type="ECO:0000256" key="2">
    <source>
        <dbReference type="ARBA" id="ARBA00022737"/>
    </source>
</evidence>
<evidence type="ECO:0000256" key="3">
    <source>
        <dbReference type="SAM" id="MobiDB-lite"/>
    </source>
</evidence>